<feature type="region of interest" description="Disordered" evidence="1">
    <location>
        <begin position="1"/>
        <end position="38"/>
    </location>
</feature>
<feature type="non-terminal residue" evidence="2">
    <location>
        <position position="1"/>
    </location>
</feature>
<feature type="compositionally biased region" description="Low complexity" evidence="1">
    <location>
        <begin position="26"/>
        <end position="38"/>
    </location>
</feature>
<evidence type="ECO:0000256" key="1">
    <source>
        <dbReference type="SAM" id="MobiDB-lite"/>
    </source>
</evidence>
<reference evidence="2" key="1">
    <citation type="submission" date="2020-02" db="EMBL/GenBank/DDBJ databases">
        <authorList>
            <person name="Meier V. D."/>
        </authorList>
    </citation>
    <scope>NUCLEOTIDE SEQUENCE</scope>
    <source>
        <strain evidence="2">AVDCRST_MAG32</strain>
    </source>
</reference>
<dbReference type="AlphaFoldDB" id="A0A6J4MZR4"/>
<feature type="compositionally biased region" description="Basic residues" evidence="1">
    <location>
        <begin position="14"/>
        <end position="25"/>
    </location>
</feature>
<organism evidence="2">
    <name type="scientific">uncultured Nocardioides sp</name>
    <dbReference type="NCBI Taxonomy" id="198441"/>
    <lineage>
        <taxon>Bacteria</taxon>
        <taxon>Bacillati</taxon>
        <taxon>Actinomycetota</taxon>
        <taxon>Actinomycetes</taxon>
        <taxon>Propionibacteriales</taxon>
        <taxon>Nocardioidaceae</taxon>
        <taxon>Nocardioides</taxon>
        <taxon>environmental samples</taxon>
    </lineage>
</organism>
<accession>A0A6J4MZR4</accession>
<feature type="non-terminal residue" evidence="2">
    <location>
        <position position="38"/>
    </location>
</feature>
<gene>
    <name evidence="2" type="ORF">AVDCRST_MAG32-563</name>
</gene>
<feature type="compositionally biased region" description="Basic and acidic residues" evidence="1">
    <location>
        <begin position="1"/>
        <end position="10"/>
    </location>
</feature>
<evidence type="ECO:0000313" key="2">
    <source>
        <dbReference type="EMBL" id="CAA9371042.1"/>
    </source>
</evidence>
<sequence length="38" mass="4261">ARMLRVDQPVRLHLPPRPHRHHRRGTATAAGPTTAPTM</sequence>
<proteinExistence type="predicted"/>
<dbReference type="EMBL" id="CADCUM010000031">
    <property type="protein sequence ID" value="CAA9371042.1"/>
    <property type="molecule type" value="Genomic_DNA"/>
</dbReference>
<protein>
    <submittedName>
        <fullName evidence="2">Uncharacterized protein</fullName>
    </submittedName>
</protein>
<name>A0A6J4MZR4_9ACTN</name>